<keyword evidence="7" id="KW-0238">DNA-binding</keyword>
<dbReference type="PANTHER" id="PTHR13710:SF105">
    <property type="entry name" value="ATP-DEPENDENT DNA HELICASE Q1"/>
    <property type="match status" value="1"/>
</dbReference>
<dbReference type="NCBIfam" id="TIGR00614">
    <property type="entry name" value="recQ_fam"/>
    <property type="match status" value="1"/>
</dbReference>
<dbReference type="Pfam" id="PF00271">
    <property type="entry name" value="Helicase_C"/>
    <property type="match status" value="1"/>
</dbReference>
<dbReference type="SUPFAM" id="SSF52540">
    <property type="entry name" value="P-loop containing nucleoside triphosphate hydrolases"/>
    <property type="match status" value="1"/>
</dbReference>
<name>A0A0S7EC71_9FLAO</name>
<protein>
    <recommendedName>
        <fullName evidence="11">ATP-dependent DNA helicase RecQ</fullName>
        <ecNumber evidence="10">5.6.2.4</ecNumber>
    </recommendedName>
    <alternativeName>
        <fullName evidence="12">DNA 3'-5' helicase RecQ</fullName>
    </alternativeName>
</protein>
<evidence type="ECO:0000256" key="12">
    <source>
        <dbReference type="ARBA" id="ARBA00044550"/>
    </source>
</evidence>
<organism evidence="13 14">
    <name type="scientific">Myroides odoratimimus</name>
    <dbReference type="NCBI Taxonomy" id="76832"/>
    <lineage>
        <taxon>Bacteria</taxon>
        <taxon>Pseudomonadati</taxon>
        <taxon>Bacteroidota</taxon>
        <taxon>Flavobacteriia</taxon>
        <taxon>Flavobacteriales</taxon>
        <taxon>Flavobacteriaceae</taxon>
        <taxon>Myroides</taxon>
    </lineage>
</organism>
<gene>
    <name evidence="13" type="ORF">AS202_09815</name>
</gene>
<dbReference type="InterPro" id="IPR004589">
    <property type="entry name" value="DNA_helicase_ATP-dep_RecQ"/>
</dbReference>
<evidence type="ECO:0000256" key="8">
    <source>
        <dbReference type="ARBA" id="ARBA00023235"/>
    </source>
</evidence>
<keyword evidence="3" id="KW-0547">Nucleotide-binding</keyword>
<dbReference type="GO" id="GO:0030894">
    <property type="term" value="C:replisome"/>
    <property type="evidence" value="ECO:0007669"/>
    <property type="project" value="TreeGrafter"/>
</dbReference>
<evidence type="ECO:0000256" key="2">
    <source>
        <dbReference type="ARBA" id="ARBA00022723"/>
    </source>
</evidence>
<dbReference type="InterPro" id="IPR036388">
    <property type="entry name" value="WH-like_DNA-bd_sf"/>
</dbReference>
<evidence type="ECO:0000313" key="14">
    <source>
        <dbReference type="Proteomes" id="UP000069030"/>
    </source>
</evidence>
<dbReference type="EC" id="5.6.2.4" evidence="10"/>
<dbReference type="GO" id="GO:0006310">
    <property type="term" value="P:DNA recombination"/>
    <property type="evidence" value="ECO:0007669"/>
    <property type="project" value="InterPro"/>
</dbReference>
<dbReference type="Gene3D" id="3.40.50.300">
    <property type="entry name" value="P-loop containing nucleotide triphosphate hydrolases"/>
    <property type="match status" value="2"/>
</dbReference>
<dbReference type="GO" id="GO:0003677">
    <property type="term" value="F:DNA binding"/>
    <property type="evidence" value="ECO:0007669"/>
    <property type="project" value="UniProtKB-KW"/>
</dbReference>
<dbReference type="Pfam" id="PF16124">
    <property type="entry name" value="RecQ_Zn_bind"/>
    <property type="match status" value="1"/>
</dbReference>
<dbReference type="eggNOG" id="COG0514">
    <property type="taxonomic scope" value="Bacteria"/>
</dbReference>
<dbReference type="InterPro" id="IPR011545">
    <property type="entry name" value="DEAD/DEAH_box_helicase_dom"/>
</dbReference>
<evidence type="ECO:0000256" key="7">
    <source>
        <dbReference type="ARBA" id="ARBA00023125"/>
    </source>
</evidence>
<dbReference type="InterPro" id="IPR001650">
    <property type="entry name" value="Helicase_C-like"/>
</dbReference>
<keyword evidence="2" id="KW-0479">Metal-binding</keyword>
<dbReference type="GO" id="GO:0043590">
    <property type="term" value="C:bacterial nucleoid"/>
    <property type="evidence" value="ECO:0007669"/>
    <property type="project" value="TreeGrafter"/>
</dbReference>
<dbReference type="GO" id="GO:0046872">
    <property type="term" value="F:metal ion binding"/>
    <property type="evidence" value="ECO:0007669"/>
    <property type="project" value="UniProtKB-KW"/>
</dbReference>
<dbReference type="GeneID" id="66975102"/>
<evidence type="ECO:0000256" key="1">
    <source>
        <dbReference type="ARBA" id="ARBA00005446"/>
    </source>
</evidence>
<dbReference type="InterPro" id="IPR027417">
    <property type="entry name" value="P-loop_NTPase"/>
</dbReference>
<evidence type="ECO:0000313" key="13">
    <source>
        <dbReference type="EMBL" id="ALU26424.1"/>
    </source>
</evidence>
<dbReference type="EMBL" id="CP013690">
    <property type="protein sequence ID" value="ALU26424.1"/>
    <property type="molecule type" value="Genomic_DNA"/>
</dbReference>
<dbReference type="Pfam" id="PF00270">
    <property type="entry name" value="DEAD"/>
    <property type="match status" value="1"/>
</dbReference>
<comment type="catalytic activity">
    <reaction evidence="9">
        <text>Couples ATP hydrolysis with the unwinding of duplex DNA by translocating in the 3'-5' direction.</text>
        <dbReference type="EC" id="5.6.2.4"/>
    </reaction>
</comment>
<dbReference type="RefSeq" id="WP_006257044.1">
    <property type="nucleotide sequence ID" value="NZ_BCMQ01000006.1"/>
</dbReference>
<dbReference type="GO" id="GO:0009378">
    <property type="term" value="F:four-way junction helicase activity"/>
    <property type="evidence" value="ECO:0007669"/>
    <property type="project" value="TreeGrafter"/>
</dbReference>
<reference evidence="13 14" key="1">
    <citation type="journal article" date="2016" name="J. Zhejiang Univ. Sci. B">
        <title>Antibiotic resistance mechanisms of Myroides sp.</title>
        <authorList>
            <person name="Hu S."/>
            <person name="Yuan S."/>
            <person name="Qu H."/>
            <person name="Jiang T."/>
            <person name="Zhou Y."/>
            <person name="Wang M."/>
            <person name="Ming D."/>
        </authorList>
    </citation>
    <scope>NUCLEOTIDE SEQUENCE [LARGE SCALE GENOMIC DNA]</scope>
    <source>
        <strain evidence="13 14">PR63039</strain>
    </source>
</reference>
<dbReference type="SMART" id="SM00490">
    <property type="entry name" value="HELICc"/>
    <property type="match status" value="1"/>
</dbReference>
<proteinExistence type="inferred from homology"/>
<dbReference type="KEGG" id="mod:AS202_09815"/>
<keyword evidence="8" id="KW-0413">Isomerase</keyword>
<dbReference type="PROSITE" id="PS51192">
    <property type="entry name" value="HELICASE_ATP_BIND_1"/>
    <property type="match status" value="1"/>
</dbReference>
<dbReference type="FunFam" id="3.40.50.300:FF:001389">
    <property type="entry name" value="ATP-dependent DNA helicase RecQ"/>
    <property type="match status" value="1"/>
</dbReference>
<sequence length="630" mass="73306">MTTPIEILQKYWNYDSFREPQKDIIDSVLAKNDTFALLPTGGGKSICFQIPTLLLPGTCLVVSPLIALIEDQVNNLNKLNIKATSIIGGTPMHEIDAIFDNCLYGNYKFLYISPERLKQTWILERIEKLKISIIAIDEAHCISQWGHDFRPAYLELGKLRDVFPEVPIIALTASANKKVIEDICTNLKLNSPKLFTKSFLRENLIYGVYKVENQLNMVLRILQKNPAPTIIYVRNRKEAYFFSNQLNQMNYKATFFHGGLSIIEKKKRMQDWIEEKTPIMVATNAFGMGIDKKNVKNVIHIQIPENIENYYQEAGRAGRDGNKAFATMLVTPQEIKQNSEMFETNLFDKEFLKRIYRKLNNFLSIAYGEGYNCTYSLNFNKFCSHNNFPHRRAYNALQFLDRQGIIRLLENSKNKTKLLFTAPSSEILDITYDNESYENIIHFILRTYTGIHEYEQDLDLHLIEQHTGESQESIIACLKDCHDQNLCNYIPEENDLTVIFNEAWEEDRVLYRTFPYLKQQNEQKINQYKSLLFYIENEDICKNKILLKYFDENKTTDCGTCSTCISNKKKHKTSSVIIDNIFKILLHTPSTIQQLEVEHGIDKEDIIYSLQVLQEQNKIKINLENQYLVI</sequence>
<dbReference type="GO" id="GO:0006281">
    <property type="term" value="P:DNA repair"/>
    <property type="evidence" value="ECO:0007669"/>
    <property type="project" value="TreeGrafter"/>
</dbReference>
<dbReference type="GO" id="GO:0005524">
    <property type="term" value="F:ATP binding"/>
    <property type="evidence" value="ECO:0007669"/>
    <property type="project" value="UniProtKB-KW"/>
</dbReference>
<dbReference type="InterPro" id="IPR032284">
    <property type="entry name" value="RecQ_Zn-bd"/>
</dbReference>
<evidence type="ECO:0000256" key="10">
    <source>
        <dbReference type="ARBA" id="ARBA00034808"/>
    </source>
</evidence>
<dbReference type="GO" id="GO:0005737">
    <property type="term" value="C:cytoplasm"/>
    <property type="evidence" value="ECO:0007669"/>
    <property type="project" value="TreeGrafter"/>
</dbReference>
<dbReference type="AlphaFoldDB" id="A0A0S7EC71"/>
<evidence type="ECO:0000256" key="5">
    <source>
        <dbReference type="ARBA" id="ARBA00022806"/>
    </source>
</evidence>
<evidence type="ECO:0000256" key="11">
    <source>
        <dbReference type="ARBA" id="ARBA00044535"/>
    </source>
</evidence>
<comment type="similarity">
    <text evidence="1">Belongs to the helicase family. RecQ subfamily.</text>
</comment>
<dbReference type="PANTHER" id="PTHR13710">
    <property type="entry name" value="DNA HELICASE RECQ FAMILY MEMBER"/>
    <property type="match status" value="1"/>
</dbReference>
<evidence type="ECO:0000256" key="9">
    <source>
        <dbReference type="ARBA" id="ARBA00034617"/>
    </source>
</evidence>
<dbReference type="InterPro" id="IPR014001">
    <property type="entry name" value="Helicase_ATP-bd"/>
</dbReference>
<evidence type="ECO:0000256" key="4">
    <source>
        <dbReference type="ARBA" id="ARBA00022801"/>
    </source>
</evidence>
<dbReference type="Gene3D" id="1.10.10.10">
    <property type="entry name" value="Winged helix-like DNA-binding domain superfamily/Winged helix DNA-binding domain"/>
    <property type="match status" value="1"/>
</dbReference>
<keyword evidence="4" id="KW-0378">Hydrolase</keyword>
<dbReference type="GO" id="GO:0016787">
    <property type="term" value="F:hydrolase activity"/>
    <property type="evidence" value="ECO:0007669"/>
    <property type="project" value="UniProtKB-KW"/>
</dbReference>
<keyword evidence="6" id="KW-0067">ATP-binding</keyword>
<accession>A0A0S7EC71</accession>
<dbReference type="Proteomes" id="UP000069030">
    <property type="component" value="Chromosome"/>
</dbReference>
<dbReference type="SMART" id="SM00487">
    <property type="entry name" value="DEXDc"/>
    <property type="match status" value="1"/>
</dbReference>
<evidence type="ECO:0000256" key="6">
    <source>
        <dbReference type="ARBA" id="ARBA00022840"/>
    </source>
</evidence>
<dbReference type="GO" id="GO:0043138">
    <property type="term" value="F:3'-5' DNA helicase activity"/>
    <property type="evidence" value="ECO:0007669"/>
    <property type="project" value="UniProtKB-EC"/>
</dbReference>
<keyword evidence="5" id="KW-0347">Helicase</keyword>
<evidence type="ECO:0000256" key="3">
    <source>
        <dbReference type="ARBA" id="ARBA00022741"/>
    </source>
</evidence>
<dbReference type="CDD" id="cd17920">
    <property type="entry name" value="DEXHc_RecQ"/>
    <property type="match status" value="1"/>
</dbReference>
<dbReference type="PROSITE" id="PS51194">
    <property type="entry name" value="HELICASE_CTER"/>
    <property type="match status" value="1"/>
</dbReference>